<dbReference type="PANTHER" id="PTHR18895:SF74">
    <property type="entry name" value="MTRF1L RELEASE FACTOR GLUTAMINE METHYLTRANSFERASE"/>
    <property type="match status" value="1"/>
</dbReference>
<accession>A0ABT9TUU3</accession>
<dbReference type="NCBIfam" id="TIGR00536">
    <property type="entry name" value="hemK_fam"/>
    <property type="match status" value="1"/>
</dbReference>
<dbReference type="InterPro" id="IPR029063">
    <property type="entry name" value="SAM-dependent_MTases_sf"/>
</dbReference>
<evidence type="ECO:0000256" key="4">
    <source>
        <dbReference type="ARBA" id="ARBA00022691"/>
    </source>
</evidence>
<sequence>MIRTTSIVAALRDAGCVFAEDEARLLIDAATHPEELNRMVDLRVAGLPLEHILGWVDFCGTRIAVDPGVFVPRRRTGFLVRQAALKARRSIVGRRAVVVDLCCGSGAIGAALNDILDGCELHAADIDPAAVACARRNLEPRGGTAYLGDLFDPLPRRLLGRVDVLLVNAPYVPTESISLMPPEARLHEPAVALDGGADGLDVQRRVALGAPGWLAPGGWLLIETSRQQSVETAALLSASGLMVDVVTDEDLDATLVVGAAPGQG</sequence>
<comment type="caution">
    <text evidence="7">The sequence shown here is derived from an EMBL/GenBank/DDBJ whole genome shotgun (WGS) entry which is preliminary data.</text>
</comment>
<evidence type="ECO:0000256" key="1">
    <source>
        <dbReference type="ARBA" id="ARBA00012771"/>
    </source>
</evidence>
<keyword evidence="2 7" id="KW-0489">Methyltransferase</keyword>
<dbReference type="NCBIfam" id="TIGR03704">
    <property type="entry name" value="PrmC_rel_meth"/>
    <property type="match status" value="1"/>
</dbReference>
<keyword evidence="4" id="KW-0949">S-adenosyl-L-methionine</keyword>
<reference evidence="7 8" key="1">
    <citation type="submission" date="2023-07" db="EMBL/GenBank/DDBJ databases">
        <title>Sorghum-associated microbial communities from plants grown in Nebraska, USA.</title>
        <authorList>
            <person name="Schachtman D."/>
        </authorList>
    </citation>
    <scope>NUCLEOTIDE SEQUENCE [LARGE SCALE GENOMIC DNA]</scope>
    <source>
        <strain evidence="7 8">CC523</strain>
    </source>
</reference>
<evidence type="ECO:0000313" key="7">
    <source>
        <dbReference type="EMBL" id="MDQ0104548.1"/>
    </source>
</evidence>
<keyword evidence="8" id="KW-1185">Reference proteome</keyword>
<dbReference type="GO" id="GO:0102559">
    <property type="term" value="F:peptide chain release factor N(5)-glutamine methyltransferase activity"/>
    <property type="evidence" value="ECO:0007669"/>
    <property type="project" value="UniProtKB-EC"/>
</dbReference>
<name>A0ABT9TUU3_PAENI</name>
<dbReference type="PANTHER" id="PTHR18895">
    <property type="entry name" value="HEMK METHYLTRANSFERASE"/>
    <property type="match status" value="1"/>
</dbReference>
<evidence type="ECO:0000256" key="5">
    <source>
        <dbReference type="ARBA" id="ARBA00048391"/>
    </source>
</evidence>
<evidence type="ECO:0000256" key="2">
    <source>
        <dbReference type="ARBA" id="ARBA00022603"/>
    </source>
</evidence>
<dbReference type="InterPro" id="IPR050320">
    <property type="entry name" value="N5-glutamine_MTase"/>
</dbReference>
<dbReference type="InterPro" id="IPR007848">
    <property type="entry name" value="Small_mtfrase_dom"/>
</dbReference>
<dbReference type="EC" id="2.1.1.297" evidence="1"/>
<comment type="catalytic activity">
    <reaction evidence="5">
        <text>L-glutaminyl-[peptide chain release factor] + S-adenosyl-L-methionine = N(5)-methyl-L-glutaminyl-[peptide chain release factor] + S-adenosyl-L-homocysteine + H(+)</text>
        <dbReference type="Rhea" id="RHEA:42896"/>
        <dbReference type="Rhea" id="RHEA-COMP:10271"/>
        <dbReference type="Rhea" id="RHEA-COMP:10272"/>
        <dbReference type="ChEBI" id="CHEBI:15378"/>
        <dbReference type="ChEBI" id="CHEBI:30011"/>
        <dbReference type="ChEBI" id="CHEBI:57856"/>
        <dbReference type="ChEBI" id="CHEBI:59789"/>
        <dbReference type="ChEBI" id="CHEBI:61891"/>
        <dbReference type="EC" id="2.1.1.297"/>
    </reaction>
</comment>
<dbReference type="Proteomes" id="UP001244563">
    <property type="component" value="Unassembled WGS sequence"/>
</dbReference>
<dbReference type="InterPro" id="IPR022446">
    <property type="entry name" value="MeTrfrase_put"/>
</dbReference>
<proteinExistence type="predicted"/>
<dbReference type="Pfam" id="PF05175">
    <property type="entry name" value="MTS"/>
    <property type="match status" value="1"/>
</dbReference>
<dbReference type="CDD" id="cd02440">
    <property type="entry name" value="AdoMet_MTases"/>
    <property type="match status" value="1"/>
</dbReference>
<evidence type="ECO:0000259" key="6">
    <source>
        <dbReference type="Pfam" id="PF05175"/>
    </source>
</evidence>
<organism evidence="7 8">
    <name type="scientific">Paenarthrobacter nicotinovorans</name>
    <name type="common">Arthrobacter nicotinovorans</name>
    <dbReference type="NCBI Taxonomy" id="29320"/>
    <lineage>
        <taxon>Bacteria</taxon>
        <taxon>Bacillati</taxon>
        <taxon>Actinomycetota</taxon>
        <taxon>Actinomycetes</taxon>
        <taxon>Micrococcales</taxon>
        <taxon>Micrococcaceae</taxon>
        <taxon>Paenarthrobacter</taxon>
    </lineage>
</organism>
<protein>
    <recommendedName>
        <fullName evidence="1">peptide chain release factor N(5)-glutamine methyltransferase</fullName>
        <ecNumber evidence="1">2.1.1.297</ecNumber>
    </recommendedName>
</protein>
<dbReference type="EMBL" id="JAUSSW010000018">
    <property type="protein sequence ID" value="MDQ0104548.1"/>
    <property type="molecule type" value="Genomic_DNA"/>
</dbReference>
<gene>
    <name evidence="7" type="ORF">J2T10_004223</name>
</gene>
<evidence type="ECO:0000256" key="3">
    <source>
        <dbReference type="ARBA" id="ARBA00022679"/>
    </source>
</evidence>
<dbReference type="Gene3D" id="3.40.50.150">
    <property type="entry name" value="Vaccinia Virus protein VP39"/>
    <property type="match status" value="1"/>
</dbReference>
<dbReference type="InterPro" id="IPR004556">
    <property type="entry name" value="HemK-like"/>
</dbReference>
<feature type="domain" description="Methyltransferase small" evidence="6">
    <location>
        <begin position="94"/>
        <end position="172"/>
    </location>
</feature>
<keyword evidence="3 7" id="KW-0808">Transferase</keyword>
<dbReference type="SUPFAM" id="SSF53335">
    <property type="entry name" value="S-adenosyl-L-methionine-dependent methyltransferases"/>
    <property type="match status" value="1"/>
</dbReference>
<dbReference type="GO" id="GO:0032259">
    <property type="term" value="P:methylation"/>
    <property type="evidence" value="ECO:0007669"/>
    <property type="project" value="UniProtKB-KW"/>
</dbReference>
<evidence type="ECO:0000313" key="8">
    <source>
        <dbReference type="Proteomes" id="UP001244563"/>
    </source>
</evidence>